<dbReference type="EMBL" id="CYHC01000017">
    <property type="protein sequence ID" value="CUA90936.1"/>
    <property type="molecule type" value="Genomic_DNA"/>
</dbReference>
<feature type="signal peptide" evidence="1">
    <location>
        <begin position="1"/>
        <end position="17"/>
    </location>
</feature>
<reference evidence="2 3" key="1">
    <citation type="submission" date="2015-08" db="EMBL/GenBank/DDBJ databases">
        <authorList>
            <person name="Varghese N."/>
        </authorList>
    </citation>
    <scope>NUCLEOTIDE SEQUENCE [LARGE SCALE GENOMIC DNA]</scope>
    <source>
        <strain evidence="2 3">DSM 18167</strain>
    </source>
</reference>
<evidence type="ECO:0000313" key="2">
    <source>
        <dbReference type="EMBL" id="CUA90936.1"/>
    </source>
</evidence>
<dbReference type="RefSeq" id="WP_055460983.1">
    <property type="nucleotide sequence ID" value="NZ_CYHC01000017.1"/>
</dbReference>
<proteinExistence type="predicted"/>
<feature type="chain" id="PRO_5046372535" description="Internal virion protein" evidence="1">
    <location>
        <begin position="18"/>
        <end position="257"/>
    </location>
</feature>
<comment type="caution">
    <text evidence="2">The sequence shown here is derived from an EMBL/GenBank/DDBJ whole genome shotgun (WGS) entry which is preliminary data.</text>
</comment>
<organism evidence="2 3">
    <name type="scientific">Chelatococcus sambhunathii</name>
    <dbReference type="NCBI Taxonomy" id="363953"/>
    <lineage>
        <taxon>Bacteria</taxon>
        <taxon>Pseudomonadati</taxon>
        <taxon>Pseudomonadota</taxon>
        <taxon>Alphaproteobacteria</taxon>
        <taxon>Hyphomicrobiales</taxon>
        <taxon>Chelatococcaceae</taxon>
        <taxon>Chelatococcus</taxon>
    </lineage>
</organism>
<keyword evidence="3" id="KW-1185">Reference proteome</keyword>
<dbReference type="InterPro" id="IPR038996">
    <property type="entry name" value="Gp14"/>
</dbReference>
<dbReference type="Pfam" id="PF24072">
    <property type="entry name" value="T7_gp14"/>
    <property type="match status" value="1"/>
</dbReference>
<sequence length="257" mass="27818">MCVAAAAAIISTGASVAGQIFSFQAQNKAAWEQRAYNMKVEAQQERYRAELIQYQNVVYQQEVDYGKKVLDYQKSEFARQENFVAKATESIQQNLFAQYATLLQRAVEEGMASSFQSVQNQKSVMAAQAKGRVAADAKGIEGSSIEQLINDVAREGGDNETIIALNRSATQRQLAIEAMGLKASADQQLYNLPIQTFQPNAPLNPPQPVSPVTPAAPVAGPNRGAMIANVIGSAIQGASNYATWSGQSFKQAFSFNL</sequence>
<evidence type="ECO:0008006" key="4">
    <source>
        <dbReference type="Google" id="ProtNLM"/>
    </source>
</evidence>
<evidence type="ECO:0000313" key="3">
    <source>
        <dbReference type="Proteomes" id="UP000182178"/>
    </source>
</evidence>
<protein>
    <recommendedName>
        <fullName evidence="4">Internal virion protein</fullName>
    </recommendedName>
</protein>
<gene>
    <name evidence="2" type="ORF">Ga0061061_1172</name>
</gene>
<accession>A0ABM9U9N3</accession>
<evidence type="ECO:0000256" key="1">
    <source>
        <dbReference type="SAM" id="SignalP"/>
    </source>
</evidence>
<dbReference type="Proteomes" id="UP000182178">
    <property type="component" value="Unassembled WGS sequence"/>
</dbReference>
<name>A0ABM9U9N3_9HYPH</name>
<keyword evidence="1" id="KW-0732">Signal</keyword>